<sequence>MPKISVIALIYNLENYIALCINSVLDQTFTNFELILVNDGSTDNSGSICEDFASKDNRIRVIHKTNAGIAAARNTGISQSMGEYIAFIDCDDYYHERMLEILYEQMMEDNADIAVCDYEPTPEGMEIGRFNNINTITSTHLTSYEALAHLFDEKFTFVVPWNKLYKKEIFNNIKYPNGYLYDDEFTAHRVLDRAKKISYVHLPLYFYVLRKGSSTHSSMTVKKFDKVQALYDRLEFFISKNYVDLVKPALERFLTYFFWYYLQSQKDLPGAHEERKKLKKLYNDLFYIVYKNAAFKQKVIYTTFRISPVLHKRLFLRNAF</sequence>
<comment type="similarity">
    <text evidence="1">Belongs to the glycosyltransferase 2 family.</text>
</comment>
<dbReference type="PANTHER" id="PTHR22916">
    <property type="entry name" value="GLYCOSYLTRANSFERASE"/>
    <property type="match status" value="1"/>
</dbReference>
<evidence type="ECO:0000256" key="2">
    <source>
        <dbReference type="ARBA" id="ARBA00022676"/>
    </source>
</evidence>
<dbReference type="STRING" id="745820.SAMN04488053_101156"/>
<protein>
    <submittedName>
        <fullName evidence="5">Glycosyltransferase involved in cell wall bisynthesis</fullName>
    </submittedName>
</protein>
<dbReference type="GO" id="GO:0016757">
    <property type="term" value="F:glycosyltransferase activity"/>
    <property type="evidence" value="ECO:0007669"/>
    <property type="project" value="UniProtKB-KW"/>
</dbReference>
<dbReference type="EMBL" id="FNIL01000001">
    <property type="protein sequence ID" value="SDN22156.1"/>
    <property type="molecule type" value="Genomic_DNA"/>
</dbReference>
<keyword evidence="3 5" id="KW-0808">Transferase</keyword>
<feature type="domain" description="Glycosyltransferase 2-like" evidence="4">
    <location>
        <begin position="5"/>
        <end position="172"/>
    </location>
</feature>
<evidence type="ECO:0000256" key="3">
    <source>
        <dbReference type="ARBA" id="ARBA00022679"/>
    </source>
</evidence>
<dbReference type="AlphaFoldDB" id="A0A1G9ZNA3"/>
<dbReference type="InterPro" id="IPR001173">
    <property type="entry name" value="Glyco_trans_2-like"/>
</dbReference>
<proteinExistence type="inferred from homology"/>
<dbReference type="OrthoDB" id="396512at2"/>
<organism evidence="5 6">
    <name type="scientific">Alkalicoccus daliensis</name>
    <dbReference type="NCBI Taxonomy" id="745820"/>
    <lineage>
        <taxon>Bacteria</taxon>
        <taxon>Bacillati</taxon>
        <taxon>Bacillota</taxon>
        <taxon>Bacilli</taxon>
        <taxon>Bacillales</taxon>
        <taxon>Bacillaceae</taxon>
        <taxon>Alkalicoccus</taxon>
    </lineage>
</organism>
<evidence type="ECO:0000313" key="5">
    <source>
        <dbReference type="EMBL" id="SDN22156.1"/>
    </source>
</evidence>
<accession>A0A1G9ZNA3</accession>
<dbReference type="CDD" id="cd00761">
    <property type="entry name" value="Glyco_tranf_GTA_type"/>
    <property type="match status" value="1"/>
</dbReference>
<dbReference type="SUPFAM" id="SSF53448">
    <property type="entry name" value="Nucleotide-diphospho-sugar transferases"/>
    <property type="match status" value="1"/>
</dbReference>
<dbReference type="RefSeq" id="WP_090839611.1">
    <property type="nucleotide sequence ID" value="NZ_FNIL01000001.1"/>
</dbReference>
<dbReference type="Proteomes" id="UP000198778">
    <property type="component" value="Unassembled WGS sequence"/>
</dbReference>
<dbReference type="Pfam" id="PF00535">
    <property type="entry name" value="Glycos_transf_2"/>
    <property type="match status" value="1"/>
</dbReference>
<evidence type="ECO:0000313" key="6">
    <source>
        <dbReference type="Proteomes" id="UP000198778"/>
    </source>
</evidence>
<dbReference type="InterPro" id="IPR029044">
    <property type="entry name" value="Nucleotide-diphossugar_trans"/>
</dbReference>
<reference evidence="6" key="1">
    <citation type="submission" date="2016-10" db="EMBL/GenBank/DDBJ databases">
        <authorList>
            <person name="Varghese N."/>
            <person name="Submissions S."/>
        </authorList>
    </citation>
    <scope>NUCLEOTIDE SEQUENCE [LARGE SCALE GENOMIC DNA]</scope>
    <source>
        <strain evidence="6">CGMCC 1.10369</strain>
    </source>
</reference>
<dbReference type="PANTHER" id="PTHR22916:SF51">
    <property type="entry name" value="GLYCOSYLTRANSFERASE EPSH-RELATED"/>
    <property type="match status" value="1"/>
</dbReference>
<name>A0A1G9ZNA3_9BACI</name>
<evidence type="ECO:0000259" key="4">
    <source>
        <dbReference type="Pfam" id="PF00535"/>
    </source>
</evidence>
<dbReference type="Gene3D" id="3.90.550.10">
    <property type="entry name" value="Spore Coat Polysaccharide Biosynthesis Protein SpsA, Chain A"/>
    <property type="match status" value="1"/>
</dbReference>
<keyword evidence="2" id="KW-0328">Glycosyltransferase</keyword>
<keyword evidence="6" id="KW-1185">Reference proteome</keyword>
<evidence type="ECO:0000256" key="1">
    <source>
        <dbReference type="ARBA" id="ARBA00006739"/>
    </source>
</evidence>
<gene>
    <name evidence="5" type="ORF">SAMN04488053_101156</name>
</gene>